<organism evidence="1 2">
    <name type="scientific">[Actinomadura] parvosata subsp. kistnae</name>
    <dbReference type="NCBI Taxonomy" id="1909395"/>
    <lineage>
        <taxon>Bacteria</taxon>
        <taxon>Bacillati</taxon>
        <taxon>Actinomycetota</taxon>
        <taxon>Actinomycetes</taxon>
        <taxon>Streptosporangiales</taxon>
        <taxon>Streptosporangiaceae</taxon>
        <taxon>Nonomuraea</taxon>
    </lineage>
</organism>
<evidence type="ECO:0000313" key="1">
    <source>
        <dbReference type="EMBL" id="AQZ68269.1"/>
    </source>
</evidence>
<dbReference type="KEGG" id="noa:BKM31_48495"/>
<evidence type="ECO:0000313" key="2">
    <source>
        <dbReference type="Proteomes" id="UP000190797"/>
    </source>
</evidence>
<accession>A0A1V0ADL5</accession>
<dbReference type="EMBL" id="CP017717">
    <property type="protein sequence ID" value="AQZ68269.1"/>
    <property type="molecule type" value="Genomic_DNA"/>
</dbReference>
<protein>
    <submittedName>
        <fullName evidence="1">Uncharacterized protein</fullName>
    </submittedName>
</protein>
<sequence length="354" mass="38432">MTTDAPTSLGSITCPSGRLVVADTGYLYLWSGDAPPVMDDAVSRDGIRSSVDLAVAGPDAEAAARSFNRQQGTWLYDIPEHGVEQMVGVFADHCQAHGLNAWLERQEPQVAHRERVEHAVRAGGSEFIMSGVPVVAIGGLPTDRGIAVTASSRDYGRIGVRWESVTLRVRSTPPASTRLLGHVGVDAGRLSLIDADGLASWRHEEPLDGLADVAFWGRSEQEAAAGFGAPLLTHPGEEGVYGWADLPVREAADRAIALQEWKQADPERMIAVDFRPHSHHWQIMAQVRASEHEAGTIEVGGTRTMCFLTSWGDGFFPVVAGHDADGHLVQVRILLGDSERQARLEEMYDRFSLD</sequence>
<gene>
    <name evidence="1" type="ORF">BKM31_48495</name>
</gene>
<dbReference type="AlphaFoldDB" id="A0A1V0ADL5"/>
<dbReference type="Proteomes" id="UP000190797">
    <property type="component" value="Chromosome"/>
</dbReference>
<reference evidence="2" key="1">
    <citation type="journal article" date="2017" name="Med. Chem. Commun.">
        <title>Nonomuraea sp. ATCC 55076 harbours the largest actinomycete chromosome to date and the kistamicin biosynthetic gene cluster.</title>
        <authorList>
            <person name="Nazari B."/>
            <person name="Forneris C.C."/>
            <person name="Gibson M.I."/>
            <person name="Moon K."/>
            <person name="Schramma K.R."/>
            <person name="Seyedsayamdost M.R."/>
        </authorList>
    </citation>
    <scope>NUCLEOTIDE SEQUENCE [LARGE SCALE GENOMIC DNA]</scope>
    <source>
        <strain evidence="2">ATCC 55076</strain>
    </source>
</reference>
<keyword evidence="2" id="KW-1185">Reference proteome</keyword>
<name>A0A1V0ADL5_9ACTN</name>
<proteinExistence type="predicted"/>
<dbReference type="RefSeq" id="WP_186404505.1">
    <property type="nucleotide sequence ID" value="NZ_CP017717.1"/>
</dbReference>